<dbReference type="InterPro" id="IPR044068">
    <property type="entry name" value="CB"/>
</dbReference>
<feature type="domain" description="Tyr recombinase" evidence="6">
    <location>
        <begin position="160"/>
        <end position="335"/>
    </location>
</feature>
<dbReference type="Pfam" id="PF00589">
    <property type="entry name" value="Phage_integrase"/>
    <property type="match status" value="1"/>
</dbReference>
<comment type="similarity">
    <text evidence="1">Belongs to the 'phage' integrase family.</text>
</comment>
<reference evidence="8" key="1">
    <citation type="submission" date="2019-09" db="EMBL/GenBank/DDBJ databases">
        <title>Characterisation of the sponge microbiome using genome-centric metagenomics.</title>
        <authorList>
            <person name="Engelberts J.P."/>
            <person name="Robbins S.J."/>
            <person name="De Goeij J.M."/>
            <person name="Aranda M."/>
            <person name="Bell S.C."/>
            <person name="Webster N.S."/>
        </authorList>
    </citation>
    <scope>NUCLEOTIDE SEQUENCE</scope>
    <source>
        <strain evidence="8">SB0662_bin_9</strain>
    </source>
</reference>
<dbReference type="EMBL" id="VXPY01000026">
    <property type="protein sequence ID" value="MYD89528.1"/>
    <property type="molecule type" value="Genomic_DNA"/>
</dbReference>
<evidence type="ECO:0000313" key="8">
    <source>
        <dbReference type="EMBL" id="MYD89528.1"/>
    </source>
</evidence>
<gene>
    <name evidence="8" type="ORF">F4Y08_04185</name>
</gene>
<dbReference type="PROSITE" id="PS51898">
    <property type="entry name" value="TYR_RECOMBINASE"/>
    <property type="match status" value="1"/>
</dbReference>
<dbReference type="GO" id="GO:0003677">
    <property type="term" value="F:DNA binding"/>
    <property type="evidence" value="ECO:0007669"/>
    <property type="project" value="UniProtKB-UniRule"/>
</dbReference>
<comment type="caution">
    <text evidence="8">The sequence shown here is derived from an EMBL/GenBank/DDBJ whole genome shotgun (WGS) entry which is preliminary data.</text>
</comment>
<protein>
    <submittedName>
        <fullName evidence="8">Tyrosine-type recombinase/integrase</fullName>
    </submittedName>
</protein>
<name>A0A6B1DQ26_9CHLR</name>
<dbReference type="GO" id="GO:0006310">
    <property type="term" value="P:DNA recombination"/>
    <property type="evidence" value="ECO:0007669"/>
    <property type="project" value="UniProtKB-KW"/>
</dbReference>
<dbReference type="GO" id="GO:0015074">
    <property type="term" value="P:DNA integration"/>
    <property type="evidence" value="ECO:0007669"/>
    <property type="project" value="UniProtKB-KW"/>
</dbReference>
<evidence type="ECO:0000256" key="2">
    <source>
        <dbReference type="ARBA" id="ARBA00022908"/>
    </source>
</evidence>
<dbReference type="Gene3D" id="1.10.150.130">
    <property type="match status" value="1"/>
</dbReference>
<keyword evidence="3 5" id="KW-0238">DNA-binding</keyword>
<dbReference type="InterPro" id="IPR011010">
    <property type="entry name" value="DNA_brk_join_enz"/>
</dbReference>
<sequence length="336" mass="37010">MTDTALVSVSEPVDQTEIDELPASNVPPEAQRAAALVAIELDRIQQAARNVDRIASDLELIAVWLRNQVSAHTRSSYEFAWNTWQAHSPGRPLADTTLADLQDFQAALAQERKPGSVNTMMSALRSVFAMAHRKGYIRSNPCAEINDLPNPNRSGTASALSRRILTRTEVARLLEAARPGRDFALYLMLYHTGCRVSEALALRWEDLNLEGLLPTLTVLQGKGGKGRVIRLSERLRETLIELRPQDAVPDGLVFATRTGRPMARNNAWTSLRRVARRAGIDRDISPHWFRHAHASHALDGGAPVQSVKETLGHASLATTSVYVHARNGGDSGLWLD</sequence>
<dbReference type="InterPro" id="IPR002104">
    <property type="entry name" value="Integrase_catalytic"/>
</dbReference>
<evidence type="ECO:0000256" key="1">
    <source>
        <dbReference type="ARBA" id="ARBA00008857"/>
    </source>
</evidence>
<evidence type="ECO:0000256" key="5">
    <source>
        <dbReference type="PROSITE-ProRule" id="PRU01248"/>
    </source>
</evidence>
<evidence type="ECO:0000256" key="3">
    <source>
        <dbReference type="ARBA" id="ARBA00023125"/>
    </source>
</evidence>
<keyword evidence="2" id="KW-0229">DNA integration</keyword>
<dbReference type="InterPro" id="IPR004107">
    <property type="entry name" value="Integrase_SAM-like_N"/>
</dbReference>
<accession>A0A6B1DQ26</accession>
<dbReference type="Pfam" id="PF02899">
    <property type="entry name" value="Phage_int_SAM_1"/>
    <property type="match status" value="1"/>
</dbReference>
<evidence type="ECO:0000256" key="4">
    <source>
        <dbReference type="ARBA" id="ARBA00023172"/>
    </source>
</evidence>
<keyword evidence="4" id="KW-0233">DNA recombination</keyword>
<proteinExistence type="inferred from homology"/>
<dbReference type="PANTHER" id="PTHR30349">
    <property type="entry name" value="PHAGE INTEGRASE-RELATED"/>
    <property type="match status" value="1"/>
</dbReference>
<evidence type="ECO:0000259" key="6">
    <source>
        <dbReference type="PROSITE" id="PS51898"/>
    </source>
</evidence>
<dbReference type="InterPro" id="IPR010998">
    <property type="entry name" value="Integrase_recombinase_N"/>
</dbReference>
<dbReference type="InterPro" id="IPR050090">
    <property type="entry name" value="Tyrosine_recombinase_XerCD"/>
</dbReference>
<dbReference type="SUPFAM" id="SSF56349">
    <property type="entry name" value="DNA breaking-rejoining enzymes"/>
    <property type="match status" value="1"/>
</dbReference>
<dbReference type="Gene3D" id="1.10.443.10">
    <property type="entry name" value="Intergrase catalytic core"/>
    <property type="match status" value="1"/>
</dbReference>
<dbReference type="PANTHER" id="PTHR30349:SF41">
    <property type="entry name" value="INTEGRASE_RECOMBINASE PROTEIN MJ0367-RELATED"/>
    <property type="match status" value="1"/>
</dbReference>
<dbReference type="AlphaFoldDB" id="A0A6B1DQ26"/>
<organism evidence="8">
    <name type="scientific">Caldilineaceae bacterium SB0662_bin_9</name>
    <dbReference type="NCBI Taxonomy" id="2605258"/>
    <lineage>
        <taxon>Bacteria</taxon>
        <taxon>Bacillati</taxon>
        <taxon>Chloroflexota</taxon>
        <taxon>Caldilineae</taxon>
        <taxon>Caldilineales</taxon>
        <taxon>Caldilineaceae</taxon>
    </lineage>
</organism>
<feature type="domain" description="Core-binding (CB)" evidence="7">
    <location>
        <begin position="55"/>
        <end position="132"/>
    </location>
</feature>
<evidence type="ECO:0000259" key="7">
    <source>
        <dbReference type="PROSITE" id="PS51900"/>
    </source>
</evidence>
<dbReference type="InterPro" id="IPR013762">
    <property type="entry name" value="Integrase-like_cat_sf"/>
</dbReference>
<dbReference type="PROSITE" id="PS51900">
    <property type="entry name" value="CB"/>
    <property type="match status" value="1"/>
</dbReference>